<reference evidence="8" key="1">
    <citation type="submission" date="2017-02" db="EMBL/GenBank/DDBJ databases">
        <authorList>
            <person name="Varghese N."/>
            <person name="Submissions S."/>
        </authorList>
    </citation>
    <scope>NUCLEOTIDE SEQUENCE [LARGE SCALE GENOMIC DNA]</scope>
    <source>
        <strain evidence="8">ATCC 27094</strain>
    </source>
</reference>
<dbReference type="CDD" id="cd13692">
    <property type="entry name" value="PBP2_BztA"/>
    <property type="match status" value="1"/>
</dbReference>
<gene>
    <name evidence="7" type="ORF">SAMN02745126_04191</name>
</gene>
<dbReference type="Proteomes" id="UP000190092">
    <property type="component" value="Unassembled WGS sequence"/>
</dbReference>
<dbReference type="InterPro" id="IPR051455">
    <property type="entry name" value="Bact_solute-bind_prot3"/>
</dbReference>
<dbReference type="GO" id="GO:0006865">
    <property type="term" value="P:amino acid transport"/>
    <property type="evidence" value="ECO:0007669"/>
    <property type="project" value="TreeGrafter"/>
</dbReference>
<evidence type="ECO:0000259" key="6">
    <source>
        <dbReference type="SMART" id="SM00062"/>
    </source>
</evidence>
<dbReference type="InterPro" id="IPR001638">
    <property type="entry name" value="Solute-binding_3/MltF_N"/>
</dbReference>
<dbReference type="SUPFAM" id="SSF53850">
    <property type="entry name" value="Periplasmic binding protein-like II"/>
    <property type="match status" value="1"/>
</dbReference>
<dbReference type="EMBL" id="FUWJ01000006">
    <property type="protein sequence ID" value="SKA21105.1"/>
    <property type="molecule type" value="Genomic_DNA"/>
</dbReference>
<dbReference type="PROSITE" id="PS01039">
    <property type="entry name" value="SBP_BACTERIAL_3"/>
    <property type="match status" value="1"/>
</dbReference>
<evidence type="ECO:0000313" key="7">
    <source>
        <dbReference type="EMBL" id="SKA21105.1"/>
    </source>
</evidence>
<name>A0A1T4RYT4_9HYPH</name>
<feature type="domain" description="Solute-binding protein family 3/N-terminal" evidence="6">
    <location>
        <begin position="33"/>
        <end position="262"/>
    </location>
</feature>
<dbReference type="STRING" id="225324.SAMN02745126_04191"/>
<dbReference type="AlphaFoldDB" id="A0A1T4RYT4"/>
<dbReference type="RefSeq" id="WP_085936004.1">
    <property type="nucleotide sequence ID" value="NZ_FUWJ01000006.1"/>
</dbReference>
<keyword evidence="8" id="KW-1185">Reference proteome</keyword>
<dbReference type="InterPro" id="IPR018313">
    <property type="entry name" value="SBP_3_CS"/>
</dbReference>
<organism evidence="7 8">
    <name type="scientific">Enhydrobacter aerosaccus</name>
    <dbReference type="NCBI Taxonomy" id="225324"/>
    <lineage>
        <taxon>Bacteria</taxon>
        <taxon>Pseudomonadati</taxon>
        <taxon>Pseudomonadota</taxon>
        <taxon>Alphaproteobacteria</taxon>
        <taxon>Hyphomicrobiales</taxon>
        <taxon>Enhydrobacter</taxon>
    </lineage>
</organism>
<dbReference type="OrthoDB" id="9807888at2"/>
<comment type="similarity">
    <text evidence="1 4">Belongs to the bacterial solute-binding protein 3 family.</text>
</comment>
<sequence>MSPRFLLALVLAAPLAAGSAHAATLDTVKTRGAVRCGVSTGFPGFSLPDSQGVYRGLDVDVCRSVAASVFGDATKVQFVPLTAVQRFTALQSGEVDLLARNATWTYARSAQLGLTFTAVNYYDGTAFMVTKTSPAKSARDLNGATICAQAGTETLLGVQDYFSRNGLKFAPVTFENVDTMKSAFVGGRCDAMTSDSTQLMGIRSTLPTQGDYRLLPEVVTKEPLSPAVKSGDDQWANIVRWSFWAMVNAEEMGLTSQNVKAEAGASTDPNVQRFVGKTGDLGKMLGLEPAWALNVVAQVGNYGESFARNLGPLGVDRGLNRLWRDGGLMFAPPLR</sequence>
<dbReference type="PANTHER" id="PTHR30085:SF7">
    <property type="entry name" value="AMINO-ACID ABC TRANSPORTER-BINDING PROTEIN YHDW-RELATED"/>
    <property type="match status" value="1"/>
</dbReference>
<dbReference type="PANTHER" id="PTHR30085">
    <property type="entry name" value="AMINO ACID ABC TRANSPORTER PERMEASE"/>
    <property type="match status" value="1"/>
</dbReference>
<feature type="chain" id="PRO_5012233620" evidence="5">
    <location>
        <begin position="23"/>
        <end position="335"/>
    </location>
</feature>
<dbReference type="SMART" id="SM00062">
    <property type="entry name" value="PBPb"/>
    <property type="match status" value="1"/>
</dbReference>
<dbReference type="Gene3D" id="3.40.190.10">
    <property type="entry name" value="Periplasmic binding protein-like II"/>
    <property type="match status" value="2"/>
</dbReference>
<proteinExistence type="inferred from homology"/>
<evidence type="ECO:0000256" key="1">
    <source>
        <dbReference type="ARBA" id="ARBA00010333"/>
    </source>
</evidence>
<feature type="signal peptide" evidence="5">
    <location>
        <begin position="1"/>
        <end position="22"/>
    </location>
</feature>
<evidence type="ECO:0000313" key="8">
    <source>
        <dbReference type="Proteomes" id="UP000190092"/>
    </source>
</evidence>
<keyword evidence="2" id="KW-0813">Transport</keyword>
<evidence type="ECO:0000256" key="2">
    <source>
        <dbReference type="ARBA" id="ARBA00022448"/>
    </source>
</evidence>
<evidence type="ECO:0000256" key="3">
    <source>
        <dbReference type="ARBA" id="ARBA00022729"/>
    </source>
</evidence>
<evidence type="ECO:0000256" key="4">
    <source>
        <dbReference type="RuleBase" id="RU003744"/>
    </source>
</evidence>
<dbReference type="Pfam" id="PF00497">
    <property type="entry name" value="SBP_bac_3"/>
    <property type="match status" value="1"/>
</dbReference>
<keyword evidence="3 5" id="KW-0732">Signal</keyword>
<protein>
    <submittedName>
        <fullName evidence="7">Amino acid ABC transporter substrate-binding protein, PAAT family (TC 3.A.1.3.-)</fullName>
    </submittedName>
</protein>
<evidence type="ECO:0000256" key="5">
    <source>
        <dbReference type="SAM" id="SignalP"/>
    </source>
</evidence>
<accession>A0A1T4RYT4</accession>